<name>W5YGY2_9GAMM</name>
<keyword evidence="9" id="KW-1185">Reference proteome</keyword>
<evidence type="ECO:0000256" key="3">
    <source>
        <dbReference type="ARBA" id="ARBA00022989"/>
    </source>
</evidence>
<dbReference type="GO" id="GO:0050479">
    <property type="term" value="F:glyceryl-ether monooxygenase activity"/>
    <property type="evidence" value="ECO:0007669"/>
    <property type="project" value="TreeGrafter"/>
</dbReference>
<dbReference type="Proteomes" id="UP000061489">
    <property type="component" value="Chromosome"/>
</dbReference>
<reference evidence="8 9" key="1">
    <citation type="journal article" date="2014" name="Genome Announc.">
        <title>Draft Genome Sequences of Marinobacter similis A3d10T and Marinobacter salarius R9SW1T.</title>
        <authorList>
            <person name="Ivanova E.P."/>
            <person name="Ng H.J."/>
            <person name="Webb H.K."/>
            <person name="Feng G."/>
            <person name="Oshima K."/>
            <person name="Hattori M."/>
            <person name="Ohkuma M."/>
            <person name="Sergeev A.F."/>
            <person name="Mikhailov V.V."/>
            <person name="Crawford R.J."/>
            <person name="Sawabe T."/>
        </authorList>
    </citation>
    <scope>NUCLEOTIDE SEQUENCE [LARGE SCALE GENOMIC DNA]</scope>
    <source>
        <strain evidence="8 9">A3d10</strain>
    </source>
</reference>
<dbReference type="PANTHER" id="PTHR21624">
    <property type="entry name" value="STEROL DESATURASE-RELATED PROTEIN"/>
    <property type="match status" value="1"/>
</dbReference>
<dbReference type="GO" id="GO:0016020">
    <property type="term" value="C:membrane"/>
    <property type="evidence" value="ECO:0007669"/>
    <property type="project" value="GOC"/>
</dbReference>
<dbReference type="RefSeq" id="WP_041339539.1">
    <property type="nucleotide sequence ID" value="NZ_CP007151.1"/>
</dbReference>
<dbReference type="PANTHER" id="PTHR21624:SF3">
    <property type="entry name" value="FATTY ACID HYDROXYLASE DOMAIN-CONTAINING PROTEIN"/>
    <property type="match status" value="1"/>
</dbReference>
<evidence type="ECO:0000313" key="9">
    <source>
        <dbReference type="Proteomes" id="UP000061489"/>
    </source>
</evidence>
<dbReference type="InterPro" id="IPR006694">
    <property type="entry name" value="Fatty_acid_hydroxylase"/>
</dbReference>
<evidence type="ECO:0000256" key="4">
    <source>
        <dbReference type="ARBA" id="ARBA00023002"/>
    </source>
</evidence>
<dbReference type="GO" id="GO:0012505">
    <property type="term" value="C:endomembrane system"/>
    <property type="evidence" value="ECO:0007669"/>
    <property type="project" value="UniProtKB-SubCell"/>
</dbReference>
<dbReference type="GO" id="GO:0005506">
    <property type="term" value="F:iron ion binding"/>
    <property type="evidence" value="ECO:0007669"/>
    <property type="project" value="InterPro"/>
</dbReference>
<keyword evidence="3 6" id="KW-1133">Transmembrane helix</keyword>
<evidence type="ECO:0000313" key="8">
    <source>
        <dbReference type="EMBL" id="AHI28285.1"/>
    </source>
</evidence>
<feature type="transmembrane region" description="Helical" evidence="6">
    <location>
        <begin position="73"/>
        <end position="93"/>
    </location>
</feature>
<evidence type="ECO:0000259" key="7">
    <source>
        <dbReference type="Pfam" id="PF04116"/>
    </source>
</evidence>
<evidence type="ECO:0000256" key="6">
    <source>
        <dbReference type="SAM" id="Phobius"/>
    </source>
</evidence>
<dbReference type="AlphaFoldDB" id="W5YGY2"/>
<feature type="transmembrane region" description="Helical" evidence="6">
    <location>
        <begin position="39"/>
        <end position="61"/>
    </location>
</feature>
<evidence type="ECO:0000256" key="2">
    <source>
        <dbReference type="ARBA" id="ARBA00022692"/>
    </source>
</evidence>
<evidence type="ECO:0000256" key="5">
    <source>
        <dbReference type="ARBA" id="ARBA00023136"/>
    </source>
</evidence>
<dbReference type="GO" id="GO:0006643">
    <property type="term" value="P:membrane lipid metabolic process"/>
    <property type="evidence" value="ECO:0007669"/>
    <property type="project" value="TreeGrafter"/>
</dbReference>
<accession>W5YGY2</accession>
<dbReference type="InterPro" id="IPR051689">
    <property type="entry name" value="Sterol_desaturase/TMEM195"/>
</dbReference>
<feature type="domain" description="Fatty acid hydroxylase" evidence="7">
    <location>
        <begin position="80"/>
        <end position="216"/>
    </location>
</feature>
<dbReference type="Pfam" id="PF04116">
    <property type="entry name" value="FA_hydroxylase"/>
    <property type="match status" value="1"/>
</dbReference>
<gene>
    <name evidence="8" type="ORF">AU14_05610</name>
</gene>
<evidence type="ECO:0000256" key="1">
    <source>
        <dbReference type="ARBA" id="ARBA00004127"/>
    </source>
</evidence>
<sequence>MELYGLVTLVGVFLLLALEPVLARNPLHHPRLDRWCNNIGLAFTNELIRFFLPLALALVAVDGPWQAFNASSLGLLWGALLAFIIMDFSLYWVHRCSHELRWLWRLHRTHHSDLDMDVTTSFRHHPGEVGLKLVLMSGFIGLLGFTPAHLLTYVLLHRCFALWSHSNIRLPEGLERQLAKVLVTPRVHQIHHSAWQPETDSNYGQILTLWDRLFKTYLSPDQVPCPARFGLEDFRSAEDQRLSALFAQPIR</sequence>
<keyword evidence="4" id="KW-0560">Oxidoreductase</keyword>
<protein>
    <submittedName>
        <fullName evidence="8">Sterol desaturase</fullName>
    </submittedName>
</protein>
<dbReference type="OrthoDB" id="9770329at2"/>
<comment type="subcellular location">
    <subcellularLocation>
        <location evidence="1">Endomembrane system</location>
        <topology evidence="1">Multi-pass membrane protein</topology>
    </subcellularLocation>
</comment>
<keyword evidence="2 6" id="KW-0812">Transmembrane</keyword>
<dbReference type="EMBL" id="CP007151">
    <property type="protein sequence ID" value="AHI28285.1"/>
    <property type="molecule type" value="Genomic_DNA"/>
</dbReference>
<dbReference type="GO" id="GO:0008610">
    <property type="term" value="P:lipid biosynthetic process"/>
    <property type="evidence" value="ECO:0007669"/>
    <property type="project" value="InterPro"/>
</dbReference>
<dbReference type="HOGENOM" id="CLU_033631_0_1_6"/>
<proteinExistence type="predicted"/>
<feature type="transmembrane region" description="Helical" evidence="6">
    <location>
        <begin position="133"/>
        <end position="156"/>
    </location>
</feature>
<dbReference type="KEGG" id="msx:AU14_05610"/>
<dbReference type="STRING" id="1420916.AU14_05610"/>
<organism evidence="8 9">
    <name type="scientific">Marinobacter similis</name>
    <dbReference type="NCBI Taxonomy" id="1420916"/>
    <lineage>
        <taxon>Bacteria</taxon>
        <taxon>Pseudomonadati</taxon>
        <taxon>Pseudomonadota</taxon>
        <taxon>Gammaproteobacteria</taxon>
        <taxon>Pseudomonadales</taxon>
        <taxon>Marinobacteraceae</taxon>
        <taxon>Marinobacter</taxon>
    </lineage>
</organism>
<keyword evidence="5 6" id="KW-0472">Membrane</keyword>